<dbReference type="AlphaFoldDB" id="A0A7H0YEY5"/>
<dbReference type="CDD" id="cd04301">
    <property type="entry name" value="NAT_SF"/>
    <property type="match status" value="1"/>
</dbReference>
<dbReference type="Proteomes" id="UP000516384">
    <property type="component" value="Chromosome"/>
</dbReference>
<reference evidence="2 3" key="1">
    <citation type="submission" date="2020-09" db="EMBL/GenBank/DDBJ databases">
        <title>Characterization of Paenibacillus peoriae strain ZF390 with broad-spectrum antimicrobial activity as a potential biocontrol agent.</title>
        <authorList>
            <person name="Li L."/>
            <person name="Zhao Y."/>
            <person name="Li B."/>
            <person name="Xie X."/>
        </authorList>
    </citation>
    <scope>NUCLEOTIDE SEQUENCE [LARGE SCALE GENOMIC DNA]</scope>
    <source>
        <strain evidence="2 3">ZF390</strain>
    </source>
</reference>
<evidence type="ECO:0000313" key="3">
    <source>
        <dbReference type="Proteomes" id="UP000516384"/>
    </source>
</evidence>
<keyword evidence="2" id="KW-0808">Transferase</keyword>
<proteinExistence type="predicted"/>
<dbReference type="EMBL" id="CP061172">
    <property type="protein sequence ID" value="QNR69643.1"/>
    <property type="molecule type" value="Genomic_DNA"/>
</dbReference>
<dbReference type="RefSeq" id="WP_190299279.1">
    <property type="nucleotide sequence ID" value="NZ_CP061172.1"/>
</dbReference>
<feature type="domain" description="N-acetyltransferase" evidence="1">
    <location>
        <begin position="4"/>
        <end position="177"/>
    </location>
</feature>
<evidence type="ECO:0000259" key="1">
    <source>
        <dbReference type="PROSITE" id="PS51186"/>
    </source>
</evidence>
<gene>
    <name evidence="2" type="ORF">IAQ67_11880</name>
</gene>
<accession>A0A7H0YEY5</accession>
<evidence type="ECO:0000313" key="2">
    <source>
        <dbReference type="EMBL" id="QNR69643.1"/>
    </source>
</evidence>
<dbReference type="InterPro" id="IPR016181">
    <property type="entry name" value="Acyl_CoA_acyltransferase"/>
</dbReference>
<dbReference type="PROSITE" id="PS51186">
    <property type="entry name" value="GNAT"/>
    <property type="match status" value="1"/>
</dbReference>
<name>A0A7H0YEY5_9BACL</name>
<sequence length="181" mass="20939">MNNVEIRRPEIKDIEKLNELFRVVITDTFAKEGIGHMLEDIEEEIDTKRLYLEIDLESHGEQRYFLIAVDGNQIMGSIEYGPVSQLISKSTSDTFKNLCEVGTVFVHPDYQKIGVGNLLLKSMYLTLKNRGVEEFCLDSGYRIAQKIWKKKFGTPDYLLKDYWGAGSDHMIWRIKVKDAIK</sequence>
<dbReference type="Gene3D" id="3.40.630.30">
    <property type="match status" value="1"/>
</dbReference>
<dbReference type="Pfam" id="PF00583">
    <property type="entry name" value="Acetyltransf_1"/>
    <property type="match status" value="1"/>
</dbReference>
<dbReference type="GO" id="GO:0016747">
    <property type="term" value="F:acyltransferase activity, transferring groups other than amino-acyl groups"/>
    <property type="evidence" value="ECO:0007669"/>
    <property type="project" value="InterPro"/>
</dbReference>
<protein>
    <submittedName>
        <fullName evidence="2">GNAT family N-acetyltransferase</fullName>
    </submittedName>
</protein>
<organism evidence="2 3">
    <name type="scientific">Paenibacillus peoriae</name>
    <dbReference type="NCBI Taxonomy" id="59893"/>
    <lineage>
        <taxon>Bacteria</taxon>
        <taxon>Bacillati</taxon>
        <taxon>Bacillota</taxon>
        <taxon>Bacilli</taxon>
        <taxon>Bacillales</taxon>
        <taxon>Paenibacillaceae</taxon>
        <taxon>Paenibacillus</taxon>
    </lineage>
</organism>
<dbReference type="SUPFAM" id="SSF55729">
    <property type="entry name" value="Acyl-CoA N-acyltransferases (Nat)"/>
    <property type="match status" value="1"/>
</dbReference>
<dbReference type="InterPro" id="IPR000182">
    <property type="entry name" value="GNAT_dom"/>
</dbReference>